<gene>
    <name evidence="5" type="ordered locus">KRH_06030</name>
</gene>
<dbReference type="Gene3D" id="1.10.10.10">
    <property type="entry name" value="Winged helix-like DNA-binding domain superfamily/Winged helix DNA-binding domain"/>
    <property type="match status" value="1"/>
</dbReference>
<evidence type="ECO:0000259" key="4">
    <source>
        <dbReference type="PROSITE" id="PS51078"/>
    </source>
</evidence>
<dbReference type="SUPFAM" id="SSF46785">
    <property type="entry name" value="Winged helix' DNA-binding domain"/>
    <property type="match status" value="1"/>
</dbReference>
<keyword evidence="2" id="KW-0238">DNA-binding</keyword>
<dbReference type="HOGENOM" id="CLU_062618_7_2_11"/>
<reference evidence="5 6" key="1">
    <citation type="journal article" date="2008" name="J. Bacteriol.">
        <title>Complete genome sequence of the soil actinomycete Kocuria rhizophila.</title>
        <authorList>
            <person name="Takarada H."/>
            <person name="Sekine M."/>
            <person name="Kosugi H."/>
            <person name="Matsuo Y."/>
            <person name="Fujisawa T."/>
            <person name="Omata S."/>
            <person name="Kishi E."/>
            <person name="Shimizu A."/>
            <person name="Tsukatani N."/>
            <person name="Tanikawa S."/>
            <person name="Fujita N."/>
            <person name="Harayama S."/>
        </authorList>
    </citation>
    <scope>NUCLEOTIDE SEQUENCE [LARGE SCALE GENOMIC DNA]</scope>
    <source>
        <strain evidence="6">ATCC 9341 / DSM 348 / NBRC 103217 / DC2201</strain>
    </source>
</reference>
<dbReference type="Pfam" id="PF09339">
    <property type="entry name" value="HTH_IclR"/>
    <property type="match status" value="1"/>
</dbReference>
<dbReference type="Pfam" id="PF01614">
    <property type="entry name" value="IclR_C"/>
    <property type="match status" value="1"/>
</dbReference>
<dbReference type="Gene3D" id="3.30.450.40">
    <property type="match status" value="1"/>
</dbReference>
<dbReference type="PANTHER" id="PTHR30136">
    <property type="entry name" value="HELIX-TURN-HELIX TRANSCRIPTIONAL REGULATOR, ICLR FAMILY"/>
    <property type="match status" value="1"/>
</dbReference>
<dbReference type="GO" id="GO:0045892">
    <property type="term" value="P:negative regulation of DNA-templated transcription"/>
    <property type="evidence" value="ECO:0007669"/>
    <property type="project" value="TreeGrafter"/>
</dbReference>
<evidence type="ECO:0000256" key="2">
    <source>
        <dbReference type="ARBA" id="ARBA00023125"/>
    </source>
</evidence>
<sequence length="258" mass="27443">MANSPSGEPLIARFDRVLDAFGPAHPQLTFREVCAATRLPPSTAHRILGDMTRAGWLESGPARTYRVGTRLWELASRAAPAEGLAAAAIPYMSDVHAVLRQHVHVGVVEGFDVLFAERIEASGSPVPLRSIVAGRLPLHRAATGLALLCQCSEAFVRDYHRALLGRAEDAVAVGLPTTPERLLADLAVFAQRGYAIQRERMDRGAGGVAVPLKVPRGHRTAALGVVLPVEDMADAEVPTVVQTLRVAGHGISRALGAL</sequence>
<evidence type="ECO:0000313" key="5">
    <source>
        <dbReference type="EMBL" id="BAG28950.1"/>
    </source>
</evidence>
<dbReference type="InterPro" id="IPR036388">
    <property type="entry name" value="WH-like_DNA-bd_sf"/>
</dbReference>
<keyword evidence="1" id="KW-0805">Transcription regulation</keyword>
<dbReference type="PROSITE" id="PS51078">
    <property type="entry name" value="ICLR_ED"/>
    <property type="match status" value="1"/>
</dbReference>
<organism evidence="5 6">
    <name type="scientific">Kocuria rhizophila (strain ATCC 9341 / DSM 348 / NBRC 103217 / DC2201)</name>
    <dbReference type="NCBI Taxonomy" id="378753"/>
    <lineage>
        <taxon>Bacteria</taxon>
        <taxon>Bacillati</taxon>
        <taxon>Actinomycetota</taxon>
        <taxon>Actinomycetes</taxon>
        <taxon>Micrococcales</taxon>
        <taxon>Micrococcaceae</taxon>
        <taxon>Kocuria</taxon>
    </lineage>
</organism>
<dbReference type="STRING" id="378753.KRH_06030"/>
<dbReference type="GO" id="GO:0003677">
    <property type="term" value="F:DNA binding"/>
    <property type="evidence" value="ECO:0007669"/>
    <property type="project" value="UniProtKB-KW"/>
</dbReference>
<dbReference type="InterPro" id="IPR050707">
    <property type="entry name" value="HTH_MetabolicPath_Reg"/>
</dbReference>
<dbReference type="InterPro" id="IPR029016">
    <property type="entry name" value="GAF-like_dom_sf"/>
</dbReference>
<accession>B2GIK1</accession>
<dbReference type="PANTHER" id="PTHR30136:SF24">
    <property type="entry name" value="HTH-TYPE TRANSCRIPTIONAL REPRESSOR ALLR"/>
    <property type="match status" value="1"/>
</dbReference>
<dbReference type="RefSeq" id="WP_012397676.1">
    <property type="nucleotide sequence ID" value="NC_010617.1"/>
</dbReference>
<dbReference type="AlphaFoldDB" id="B2GIK1"/>
<dbReference type="InterPro" id="IPR005471">
    <property type="entry name" value="Tscrpt_reg_IclR_N"/>
</dbReference>
<dbReference type="SUPFAM" id="SSF55781">
    <property type="entry name" value="GAF domain-like"/>
    <property type="match status" value="1"/>
</dbReference>
<dbReference type="eggNOG" id="COG1414">
    <property type="taxonomic scope" value="Bacteria"/>
</dbReference>
<name>B2GIK1_KOCRD</name>
<keyword evidence="3" id="KW-0804">Transcription</keyword>
<dbReference type="SMART" id="SM00346">
    <property type="entry name" value="HTH_ICLR"/>
    <property type="match status" value="1"/>
</dbReference>
<dbReference type="GO" id="GO:0003700">
    <property type="term" value="F:DNA-binding transcription factor activity"/>
    <property type="evidence" value="ECO:0007669"/>
    <property type="project" value="TreeGrafter"/>
</dbReference>
<dbReference type="OrthoDB" id="4068713at2"/>
<evidence type="ECO:0000313" key="6">
    <source>
        <dbReference type="Proteomes" id="UP000008838"/>
    </source>
</evidence>
<dbReference type="InterPro" id="IPR036390">
    <property type="entry name" value="WH_DNA-bd_sf"/>
</dbReference>
<feature type="domain" description="IclR-ED" evidence="4">
    <location>
        <begin position="70"/>
        <end position="257"/>
    </location>
</feature>
<dbReference type="InterPro" id="IPR014757">
    <property type="entry name" value="Tscrpt_reg_IclR_C"/>
</dbReference>
<evidence type="ECO:0000256" key="3">
    <source>
        <dbReference type="ARBA" id="ARBA00023163"/>
    </source>
</evidence>
<dbReference type="KEGG" id="krh:KRH_06030"/>
<keyword evidence="6" id="KW-1185">Reference proteome</keyword>
<protein>
    <submittedName>
        <fullName evidence="5">Putative IclR family transcriptional regulator</fullName>
    </submittedName>
</protein>
<proteinExistence type="predicted"/>
<dbReference type="Proteomes" id="UP000008838">
    <property type="component" value="Chromosome"/>
</dbReference>
<dbReference type="EMBL" id="AP009152">
    <property type="protein sequence ID" value="BAG28950.1"/>
    <property type="molecule type" value="Genomic_DNA"/>
</dbReference>
<evidence type="ECO:0000256" key="1">
    <source>
        <dbReference type="ARBA" id="ARBA00023015"/>
    </source>
</evidence>